<organism evidence="1 2">
    <name type="scientific">Daucus carota subsp. sativus</name>
    <name type="common">Carrot</name>
    <dbReference type="NCBI Taxonomy" id="79200"/>
    <lineage>
        <taxon>Eukaryota</taxon>
        <taxon>Viridiplantae</taxon>
        <taxon>Streptophyta</taxon>
        <taxon>Embryophyta</taxon>
        <taxon>Tracheophyta</taxon>
        <taxon>Spermatophyta</taxon>
        <taxon>Magnoliopsida</taxon>
        <taxon>eudicotyledons</taxon>
        <taxon>Gunneridae</taxon>
        <taxon>Pentapetalae</taxon>
        <taxon>asterids</taxon>
        <taxon>campanulids</taxon>
        <taxon>Apiales</taxon>
        <taxon>Apiaceae</taxon>
        <taxon>Apioideae</taxon>
        <taxon>Scandiceae</taxon>
        <taxon>Daucinae</taxon>
        <taxon>Daucus</taxon>
        <taxon>Daucus sect. Daucus</taxon>
    </lineage>
</organism>
<keyword evidence="2" id="KW-1185">Reference proteome</keyword>
<reference evidence="1" key="2">
    <citation type="submission" date="2022-03" db="EMBL/GenBank/DDBJ databases">
        <title>Draft title - Genomic analysis of global carrot germplasm unveils the trajectory of domestication and the origin of high carotenoid orange carrot.</title>
        <authorList>
            <person name="Iorizzo M."/>
            <person name="Ellison S."/>
            <person name="Senalik D."/>
            <person name="Macko-Podgorni A."/>
            <person name="Grzebelus D."/>
            <person name="Bostan H."/>
            <person name="Rolling W."/>
            <person name="Curaba J."/>
            <person name="Simon P."/>
        </authorList>
    </citation>
    <scope>NUCLEOTIDE SEQUENCE</scope>
    <source>
        <tissue evidence="1">Leaf</tissue>
    </source>
</reference>
<reference evidence="1" key="1">
    <citation type="journal article" date="2016" name="Nat. Genet.">
        <title>A high-quality carrot genome assembly provides new insights into carotenoid accumulation and asterid genome evolution.</title>
        <authorList>
            <person name="Iorizzo M."/>
            <person name="Ellison S."/>
            <person name="Senalik D."/>
            <person name="Zeng P."/>
            <person name="Satapoomin P."/>
            <person name="Huang J."/>
            <person name="Bowman M."/>
            <person name="Iovene M."/>
            <person name="Sanseverino W."/>
            <person name="Cavagnaro P."/>
            <person name="Yildiz M."/>
            <person name="Macko-Podgorni A."/>
            <person name="Moranska E."/>
            <person name="Grzebelus E."/>
            <person name="Grzebelus D."/>
            <person name="Ashrafi H."/>
            <person name="Zheng Z."/>
            <person name="Cheng S."/>
            <person name="Spooner D."/>
            <person name="Van Deynze A."/>
            <person name="Simon P."/>
        </authorList>
    </citation>
    <scope>NUCLEOTIDE SEQUENCE</scope>
    <source>
        <tissue evidence="1">Leaf</tissue>
    </source>
</reference>
<accession>A0AAF0WPX9</accession>
<sequence>MDAWNIIFLYQNESFSHSWFVQFDHKFKSPIPLWFVDWWNSFGPIPSVIPDVLLKQIDYFKKVRTNKNPDYSRFEALHFFSKYKVPWIFKWQYQINILVEPTNTVHTEGSHRATITDHDGYSCVSRIHYVKWWDKFNIDRIISQV</sequence>
<dbReference type="PANTHER" id="PTHR48434:SF1">
    <property type="entry name" value="(RAPE) HYPOTHETICAL PROTEIN"/>
    <property type="match status" value="1"/>
</dbReference>
<dbReference type="Proteomes" id="UP000077755">
    <property type="component" value="Chromosome 3"/>
</dbReference>
<proteinExistence type="predicted"/>
<protein>
    <submittedName>
        <fullName evidence="1">Uncharacterized protein</fullName>
    </submittedName>
</protein>
<name>A0AAF0WPX9_DAUCS</name>
<evidence type="ECO:0000313" key="1">
    <source>
        <dbReference type="EMBL" id="WOG92358.1"/>
    </source>
</evidence>
<dbReference type="AlphaFoldDB" id="A0AAF0WPX9"/>
<gene>
    <name evidence="1" type="ORF">DCAR_0311622</name>
</gene>
<dbReference type="EMBL" id="CP093345">
    <property type="protein sequence ID" value="WOG92358.1"/>
    <property type="molecule type" value="Genomic_DNA"/>
</dbReference>
<dbReference type="PANTHER" id="PTHR48434">
    <property type="entry name" value="(RAPE) HYPOTHETICAL PROTEIN"/>
    <property type="match status" value="1"/>
</dbReference>
<evidence type="ECO:0000313" key="2">
    <source>
        <dbReference type="Proteomes" id="UP000077755"/>
    </source>
</evidence>